<evidence type="ECO:0000313" key="1">
    <source>
        <dbReference type="EMBL" id="EXJ82406.1"/>
    </source>
</evidence>
<proteinExistence type="predicted"/>
<dbReference type="RefSeq" id="XP_007734529.1">
    <property type="nucleotide sequence ID" value="XM_007736339.1"/>
</dbReference>
<dbReference type="OrthoDB" id="4139633at2759"/>
<name>W9XZM8_9EURO</name>
<keyword evidence="2" id="KW-1185">Reference proteome</keyword>
<reference evidence="1 2" key="1">
    <citation type="submission" date="2013-03" db="EMBL/GenBank/DDBJ databases">
        <title>The Genome Sequence of Capronia epimyces CBS 606.96.</title>
        <authorList>
            <consortium name="The Broad Institute Genomics Platform"/>
            <person name="Cuomo C."/>
            <person name="de Hoog S."/>
            <person name="Gorbushina A."/>
            <person name="Walker B."/>
            <person name="Young S.K."/>
            <person name="Zeng Q."/>
            <person name="Gargeya S."/>
            <person name="Fitzgerald M."/>
            <person name="Haas B."/>
            <person name="Abouelleil A."/>
            <person name="Allen A.W."/>
            <person name="Alvarado L."/>
            <person name="Arachchi H.M."/>
            <person name="Berlin A.M."/>
            <person name="Chapman S.B."/>
            <person name="Gainer-Dewar J."/>
            <person name="Goldberg J."/>
            <person name="Griggs A."/>
            <person name="Gujja S."/>
            <person name="Hansen M."/>
            <person name="Howarth C."/>
            <person name="Imamovic A."/>
            <person name="Ireland A."/>
            <person name="Larimer J."/>
            <person name="McCowan C."/>
            <person name="Murphy C."/>
            <person name="Pearson M."/>
            <person name="Poon T.W."/>
            <person name="Priest M."/>
            <person name="Roberts A."/>
            <person name="Saif S."/>
            <person name="Shea T."/>
            <person name="Sisk P."/>
            <person name="Sykes S."/>
            <person name="Wortman J."/>
            <person name="Nusbaum C."/>
            <person name="Birren B."/>
        </authorList>
    </citation>
    <scope>NUCLEOTIDE SEQUENCE [LARGE SCALE GENOMIC DNA]</scope>
    <source>
        <strain evidence="1 2">CBS 606.96</strain>
    </source>
</reference>
<sequence>MSGFWLDKDKFVTCAHLVGMVTGTDVPSTWELLRKLNLRRAWVSTAMNSVDQDYNGLESWPVYLLDVNSSANIAVFALKPRTVRTKGFPPHSVDLSQLASIYNYDGPEPAYAMSQEGLVLQKSLFAVYYPSAAATVKEAGLAPESQKRAEAAHVEDAWRWMAQESSQDDSRPPPLDYADTFRANVRSVAFGKIKTLDRIPCTPHNISELAHARECSIVGSRGCSGGMVCEYSFVHGAPKAFQVKVIGL</sequence>
<dbReference type="GeneID" id="19170329"/>
<dbReference type="EMBL" id="AMGY01000005">
    <property type="protein sequence ID" value="EXJ82406.1"/>
    <property type="molecule type" value="Genomic_DNA"/>
</dbReference>
<dbReference type="AlphaFoldDB" id="W9XZM8"/>
<dbReference type="Proteomes" id="UP000019478">
    <property type="component" value="Unassembled WGS sequence"/>
</dbReference>
<accession>W9XZM8</accession>
<protein>
    <submittedName>
        <fullName evidence="1">Uncharacterized protein</fullName>
    </submittedName>
</protein>
<evidence type="ECO:0000313" key="2">
    <source>
        <dbReference type="Proteomes" id="UP000019478"/>
    </source>
</evidence>
<comment type="caution">
    <text evidence="1">The sequence shown here is derived from an EMBL/GenBank/DDBJ whole genome shotgun (WGS) entry which is preliminary data.</text>
</comment>
<dbReference type="HOGENOM" id="CLU_1120037_0_0_1"/>
<organism evidence="1 2">
    <name type="scientific">Capronia epimyces CBS 606.96</name>
    <dbReference type="NCBI Taxonomy" id="1182542"/>
    <lineage>
        <taxon>Eukaryota</taxon>
        <taxon>Fungi</taxon>
        <taxon>Dikarya</taxon>
        <taxon>Ascomycota</taxon>
        <taxon>Pezizomycotina</taxon>
        <taxon>Eurotiomycetes</taxon>
        <taxon>Chaetothyriomycetidae</taxon>
        <taxon>Chaetothyriales</taxon>
        <taxon>Herpotrichiellaceae</taxon>
        <taxon>Capronia</taxon>
    </lineage>
</organism>
<gene>
    <name evidence="1" type="ORF">A1O3_06219</name>
</gene>